<dbReference type="AlphaFoldDB" id="A0A8S9ZGR0"/>
<feature type="transmembrane region" description="Helical" evidence="1">
    <location>
        <begin position="56"/>
        <end position="78"/>
    </location>
</feature>
<keyword evidence="4" id="KW-1185">Reference proteome</keyword>
<keyword evidence="1" id="KW-0472">Membrane</keyword>
<name>A0A8S9ZGR0_9BILA</name>
<gene>
    <name evidence="3" type="ORF">Mgra_00008161</name>
</gene>
<evidence type="ECO:0008006" key="5">
    <source>
        <dbReference type="Google" id="ProtNLM"/>
    </source>
</evidence>
<protein>
    <recommendedName>
        <fullName evidence="5">G-protein coupled receptors family 1 profile domain-containing protein</fullName>
    </recommendedName>
</protein>
<keyword evidence="1" id="KW-0812">Transmembrane</keyword>
<sequence length="140" mass="16645">NLKFIIFICWILSIFYVCVATNGNSGLLYDPESLSFIEYENIEEKKLMTKFDLQGVIIMLPLPLTTLTIYFGVFTLLIKMRSRNNKNSVLYVSLLKPEEYRLLIQSLIMFFTFNISMMTWFLRTWIEETSDYKIFNVIKF</sequence>
<comment type="caution">
    <text evidence="3">The sequence shown here is derived from an EMBL/GenBank/DDBJ whole genome shotgun (WGS) entry which is preliminary data.</text>
</comment>
<feature type="chain" id="PRO_5035894621" description="G-protein coupled receptors family 1 profile domain-containing protein" evidence="2">
    <location>
        <begin position="21"/>
        <end position="140"/>
    </location>
</feature>
<evidence type="ECO:0000256" key="1">
    <source>
        <dbReference type="SAM" id="Phobius"/>
    </source>
</evidence>
<feature type="non-terminal residue" evidence="3">
    <location>
        <position position="1"/>
    </location>
</feature>
<evidence type="ECO:0000313" key="4">
    <source>
        <dbReference type="Proteomes" id="UP000605970"/>
    </source>
</evidence>
<dbReference type="OrthoDB" id="5818017at2759"/>
<evidence type="ECO:0000313" key="3">
    <source>
        <dbReference type="EMBL" id="KAF7632465.1"/>
    </source>
</evidence>
<dbReference type="Proteomes" id="UP000605970">
    <property type="component" value="Unassembled WGS sequence"/>
</dbReference>
<accession>A0A8S9ZGR0</accession>
<reference evidence="3" key="1">
    <citation type="journal article" date="2020" name="Ecol. Evol.">
        <title>Genome structure and content of the rice root-knot nematode (Meloidogyne graminicola).</title>
        <authorList>
            <person name="Phan N.T."/>
            <person name="Danchin E.G.J."/>
            <person name="Klopp C."/>
            <person name="Perfus-Barbeoch L."/>
            <person name="Kozlowski D.K."/>
            <person name="Koutsovoulos G.D."/>
            <person name="Lopez-Roques C."/>
            <person name="Bouchez O."/>
            <person name="Zahm M."/>
            <person name="Besnard G."/>
            <person name="Bellafiore S."/>
        </authorList>
    </citation>
    <scope>NUCLEOTIDE SEQUENCE</scope>
    <source>
        <strain evidence="3">VN-18</strain>
    </source>
</reference>
<keyword evidence="2" id="KW-0732">Signal</keyword>
<keyword evidence="1" id="KW-1133">Transmembrane helix</keyword>
<evidence type="ECO:0000256" key="2">
    <source>
        <dbReference type="SAM" id="SignalP"/>
    </source>
</evidence>
<feature type="signal peptide" evidence="2">
    <location>
        <begin position="1"/>
        <end position="20"/>
    </location>
</feature>
<feature type="transmembrane region" description="Helical" evidence="1">
    <location>
        <begin position="102"/>
        <end position="122"/>
    </location>
</feature>
<organism evidence="3 4">
    <name type="scientific">Meloidogyne graminicola</name>
    <dbReference type="NCBI Taxonomy" id="189291"/>
    <lineage>
        <taxon>Eukaryota</taxon>
        <taxon>Metazoa</taxon>
        <taxon>Ecdysozoa</taxon>
        <taxon>Nematoda</taxon>
        <taxon>Chromadorea</taxon>
        <taxon>Rhabditida</taxon>
        <taxon>Tylenchina</taxon>
        <taxon>Tylenchomorpha</taxon>
        <taxon>Tylenchoidea</taxon>
        <taxon>Meloidogynidae</taxon>
        <taxon>Meloidogyninae</taxon>
        <taxon>Meloidogyne</taxon>
    </lineage>
</organism>
<proteinExistence type="predicted"/>
<dbReference type="EMBL" id="JABEBT010000102">
    <property type="protein sequence ID" value="KAF7632465.1"/>
    <property type="molecule type" value="Genomic_DNA"/>
</dbReference>